<keyword evidence="3" id="KW-0732">Signal</keyword>
<comment type="caution">
    <text evidence="7">The sequence shown here is derived from an EMBL/GenBank/DDBJ whole genome shotgun (WGS) entry which is preliminary data.</text>
</comment>
<keyword evidence="5" id="KW-1133">Transmembrane helix</keyword>
<keyword evidence="5" id="KW-0472">Membrane</keyword>
<organism evidence="7 8">
    <name type="scientific">Bradyrhizobium zhengyangense</name>
    <dbReference type="NCBI Taxonomy" id="2911009"/>
    <lineage>
        <taxon>Bacteria</taxon>
        <taxon>Pseudomonadati</taxon>
        <taxon>Pseudomonadota</taxon>
        <taxon>Alphaproteobacteria</taxon>
        <taxon>Hyphomicrobiales</taxon>
        <taxon>Nitrobacteraceae</taxon>
        <taxon>Bradyrhizobium</taxon>
    </lineage>
</organism>
<evidence type="ECO:0000256" key="1">
    <source>
        <dbReference type="ARBA" id="ARBA00004418"/>
    </source>
</evidence>
<evidence type="ECO:0000313" key="8">
    <source>
        <dbReference type="Proteomes" id="UP001139012"/>
    </source>
</evidence>
<protein>
    <submittedName>
        <fullName evidence="7">ABC transporter substrate-binding protein</fullName>
    </submittedName>
</protein>
<dbReference type="PANTHER" id="PTHR30290:SF38">
    <property type="entry name" value="D,D-DIPEPTIDE-BINDING PERIPLASMIC PROTEIN DDPA-RELATED"/>
    <property type="match status" value="1"/>
</dbReference>
<accession>A0ABS9LMK4</accession>
<dbReference type="Pfam" id="PF00496">
    <property type="entry name" value="SBP_bac_5"/>
    <property type="match status" value="1"/>
</dbReference>
<evidence type="ECO:0000259" key="6">
    <source>
        <dbReference type="Pfam" id="PF00496"/>
    </source>
</evidence>
<dbReference type="SUPFAM" id="SSF53850">
    <property type="entry name" value="Periplasmic binding protein-like II"/>
    <property type="match status" value="1"/>
</dbReference>
<dbReference type="Gene3D" id="3.40.190.10">
    <property type="entry name" value="Periplasmic binding protein-like II"/>
    <property type="match status" value="1"/>
</dbReference>
<evidence type="ECO:0000256" key="5">
    <source>
        <dbReference type="SAM" id="Phobius"/>
    </source>
</evidence>
<feature type="region of interest" description="Disordered" evidence="4">
    <location>
        <begin position="1"/>
        <end position="29"/>
    </location>
</feature>
<dbReference type="InterPro" id="IPR000914">
    <property type="entry name" value="SBP_5_dom"/>
</dbReference>
<evidence type="ECO:0000256" key="4">
    <source>
        <dbReference type="SAM" id="MobiDB-lite"/>
    </source>
</evidence>
<dbReference type="Proteomes" id="UP001139012">
    <property type="component" value="Unassembled WGS sequence"/>
</dbReference>
<dbReference type="Gene3D" id="3.10.105.10">
    <property type="entry name" value="Dipeptide-binding Protein, Domain 3"/>
    <property type="match status" value="1"/>
</dbReference>
<dbReference type="EMBL" id="JAKLUA010000004">
    <property type="protein sequence ID" value="MCG2668226.1"/>
    <property type="molecule type" value="Genomic_DNA"/>
</dbReference>
<evidence type="ECO:0000256" key="2">
    <source>
        <dbReference type="ARBA" id="ARBA00005695"/>
    </source>
</evidence>
<feature type="compositionally biased region" description="Polar residues" evidence="4">
    <location>
        <begin position="10"/>
        <end position="29"/>
    </location>
</feature>
<evidence type="ECO:0000256" key="3">
    <source>
        <dbReference type="ARBA" id="ARBA00022729"/>
    </source>
</evidence>
<reference evidence="7" key="1">
    <citation type="submission" date="2022-01" db="EMBL/GenBank/DDBJ databases">
        <title>Genome sequnece data of strain Bradyrhizobium sp. nov.</title>
        <authorList>
            <person name="Zhang J."/>
        </authorList>
    </citation>
    <scope>NUCLEOTIDE SEQUENCE</scope>
    <source>
        <strain evidence="7">WYCCWR 12774</strain>
    </source>
</reference>
<dbReference type="Gene3D" id="3.90.76.10">
    <property type="entry name" value="Dipeptide-binding Protein, Domain 1"/>
    <property type="match status" value="1"/>
</dbReference>
<dbReference type="CDD" id="cd08511">
    <property type="entry name" value="PBP2_NikA_DppA_OppA_like_5"/>
    <property type="match status" value="1"/>
</dbReference>
<gene>
    <name evidence="7" type="ORF">L6637_14780</name>
</gene>
<dbReference type="InterPro" id="IPR039424">
    <property type="entry name" value="SBP_5"/>
</dbReference>
<feature type="transmembrane region" description="Helical" evidence="5">
    <location>
        <begin position="88"/>
        <end position="110"/>
    </location>
</feature>
<dbReference type="PANTHER" id="PTHR30290">
    <property type="entry name" value="PERIPLASMIC BINDING COMPONENT OF ABC TRANSPORTER"/>
    <property type="match status" value="1"/>
</dbReference>
<proteinExistence type="inferred from homology"/>
<sequence>MGNEGASDIQAESNLSGQRTNADSWPPSRATTRDFSPRYRYYITYIFYATSRFVLDIYKLDRACLSCPSAVEPRQRSPGMKGIRMKRIGTALAAILMIGSGLVSAGAATLRVGIQDDPDALDPALSGTYSGRFVFAALCDKLVDISPDLKIVPQLAEAWDWAADGKSVTFTLRKNVTFHDGTAFDAAAVKFNIERMKTMPDSKRKAELAPIVSVEALAADKVKFNLSEPFVPLLANLSDRAGMMVSPKAATERAGEFAAAPVCAGPYQFVERKSRDLIRLKKYPGYWNAGAVGYDEVVYYYVPDSTVRLSRVRAGDLELAERVAPTDLKTVRDDPNLTLHAGQGLAVSHLMFNVGAGAKADTPLGKNPTLRQAFELAIDRNVINRVAFNGEFLADNQMIPPSSPFYDSAHKAPARDVAKAKALIAAAGMTRVPVEISYENAAGDSRVAQIMQSMAAEAGFDVKLLPMETTTAIERYLNGNFEAYIGNWSGRPDPDPTLVAFFSCSGSQNVNKYCNKDLDAILTQARGEADDAKRKALYAKATDIYLTALSSIPLYHPNWFFAARKSVGGIVMVPDGLLRLVGVKPTN</sequence>
<keyword evidence="5" id="KW-0812">Transmembrane</keyword>
<dbReference type="RefSeq" id="WP_237871078.1">
    <property type="nucleotide sequence ID" value="NZ_JAKLUA010000004.1"/>
</dbReference>
<keyword evidence="8" id="KW-1185">Reference proteome</keyword>
<name>A0ABS9LMK4_9BRAD</name>
<comment type="similarity">
    <text evidence="2">Belongs to the bacterial solute-binding protein 5 family.</text>
</comment>
<comment type="subcellular location">
    <subcellularLocation>
        <location evidence="1">Periplasm</location>
    </subcellularLocation>
</comment>
<evidence type="ECO:0000313" key="7">
    <source>
        <dbReference type="EMBL" id="MCG2668226.1"/>
    </source>
</evidence>
<feature type="domain" description="Solute-binding protein family 5" evidence="6">
    <location>
        <begin position="150"/>
        <end position="508"/>
    </location>
</feature>